<dbReference type="InterPro" id="IPR007836">
    <property type="entry name" value="Ribosomal_eS32"/>
</dbReference>
<dbReference type="EMBL" id="KZ819636">
    <property type="protein sequence ID" value="PWN90503.1"/>
    <property type="molecule type" value="Genomic_DNA"/>
</dbReference>
<proteinExistence type="inferred from homology"/>
<evidence type="ECO:0000256" key="1">
    <source>
        <dbReference type="ARBA" id="ARBA00022980"/>
    </source>
</evidence>
<comment type="subunit">
    <text evidence="4">Component of the large ribosomal subunit.</text>
</comment>
<dbReference type="InParanoid" id="A0A316YR41"/>
<dbReference type="GO" id="GO:1990904">
    <property type="term" value="C:ribonucleoprotein complex"/>
    <property type="evidence" value="ECO:0007669"/>
    <property type="project" value="UniProtKB-KW"/>
</dbReference>
<dbReference type="RefSeq" id="XP_025377701.1">
    <property type="nucleotide sequence ID" value="XM_025517891.1"/>
</dbReference>
<protein>
    <recommendedName>
        <fullName evidence="4">60S ribosomal protein L41</fullName>
    </recommendedName>
</protein>
<sequence length="111" mass="12840">MAHACPLRREGAPSVNELAVWPSRLLLLHSHRSHFPALFERAKMRLKWKKKRMRRLRRKRRKMRQRLGSRASIITSSSGRSSMNSRKSILCVINSNKPINVEPEVNVGSSI</sequence>
<dbReference type="AlphaFoldDB" id="A0A316YR41"/>
<evidence type="ECO:0000313" key="6">
    <source>
        <dbReference type="EMBL" id="PWN90503.1"/>
    </source>
</evidence>
<evidence type="ECO:0000256" key="2">
    <source>
        <dbReference type="ARBA" id="ARBA00023274"/>
    </source>
</evidence>
<comment type="similarity">
    <text evidence="3 4">Belongs to the eukaryotic ribosomal protein eS32 family.</text>
</comment>
<dbReference type="GO" id="GO:0006412">
    <property type="term" value="P:translation"/>
    <property type="evidence" value="ECO:0007669"/>
    <property type="project" value="InterPro"/>
</dbReference>
<dbReference type="Proteomes" id="UP000245768">
    <property type="component" value="Unassembled WGS sequence"/>
</dbReference>
<feature type="compositionally biased region" description="Basic residues" evidence="5">
    <location>
        <begin position="50"/>
        <end position="67"/>
    </location>
</feature>
<gene>
    <name evidence="6" type="ORF">FA10DRAFT_114838</name>
</gene>
<reference evidence="6 7" key="1">
    <citation type="journal article" date="2018" name="Mol. Biol. Evol.">
        <title>Broad Genomic Sampling Reveals a Smut Pathogenic Ancestry of the Fungal Clade Ustilaginomycotina.</title>
        <authorList>
            <person name="Kijpornyongpan T."/>
            <person name="Mondo S.J."/>
            <person name="Barry K."/>
            <person name="Sandor L."/>
            <person name="Lee J."/>
            <person name="Lipzen A."/>
            <person name="Pangilinan J."/>
            <person name="LaButti K."/>
            <person name="Hainaut M."/>
            <person name="Henrissat B."/>
            <person name="Grigoriev I.V."/>
            <person name="Spatafora J.W."/>
            <person name="Aime M.C."/>
        </authorList>
    </citation>
    <scope>NUCLEOTIDE SEQUENCE [LARGE SCALE GENOMIC DNA]</scope>
    <source>
        <strain evidence="6 7">MCA 4198</strain>
    </source>
</reference>
<dbReference type="GeneID" id="37039807"/>
<name>A0A316YR41_9BASI</name>
<organism evidence="6 7">
    <name type="scientific">Acaromyces ingoldii</name>
    <dbReference type="NCBI Taxonomy" id="215250"/>
    <lineage>
        <taxon>Eukaryota</taxon>
        <taxon>Fungi</taxon>
        <taxon>Dikarya</taxon>
        <taxon>Basidiomycota</taxon>
        <taxon>Ustilaginomycotina</taxon>
        <taxon>Exobasidiomycetes</taxon>
        <taxon>Exobasidiales</taxon>
        <taxon>Cryptobasidiaceae</taxon>
        <taxon>Acaromyces</taxon>
    </lineage>
</organism>
<dbReference type="GO" id="GO:0005840">
    <property type="term" value="C:ribosome"/>
    <property type="evidence" value="ECO:0007669"/>
    <property type="project" value="UniProtKB-KW"/>
</dbReference>
<dbReference type="Pfam" id="PF05162">
    <property type="entry name" value="Ribosomal_L41"/>
    <property type="match status" value="1"/>
</dbReference>
<evidence type="ECO:0000256" key="5">
    <source>
        <dbReference type="SAM" id="MobiDB-lite"/>
    </source>
</evidence>
<evidence type="ECO:0000256" key="4">
    <source>
        <dbReference type="RuleBase" id="RU368055"/>
    </source>
</evidence>
<keyword evidence="7" id="KW-1185">Reference proteome</keyword>
<accession>A0A316YR41</accession>
<keyword evidence="1 4" id="KW-0689">Ribosomal protein</keyword>
<evidence type="ECO:0000313" key="7">
    <source>
        <dbReference type="Proteomes" id="UP000245768"/>
    </source>
</evidence>
<keyword evidence="2 4" id="KW-0687">Ribonucleoprotein</keyword>
<dbReference type="GO" id="GO:0003735">
    <property type="term" value="F:structural constituent of ribosome"/>
    <property type="evidence" value="ECO:0007669"/>
    <property type="project" value="UniProtKB-UniRule"/>
</dbReference>
<feature type="compositionally biased region" description="Low complexity" evidence="5">
    <location>
        <begin position="69"/>
        <end position="82"/>
    </location>
</feature>
<feature type="region of interest" description="Disordered" evidence="5">
    <location>
        <begin position="50"/>
        <end position="82"/>
    </location>
</feature>
<evidence type="ECO:0000256" key="3">
    <source>
        <dbReference type="ARBA" id="ARBA00043969"/>
    </source>
</evidence>